<dbReference type="Gene3D" id="1.10.443.10">
    <property type="entry name" value="Intergrase catalytic core"/>
    <property type="match status" value="1"/>
</dbReference>
<name>A0A9W9Z9M0_9CNID</name>
<dbReference type="InterPro" id="IPR013762">
    <property type="entry name" value="Integrase-like_cat_sf"/>
</dbReference>
<dbReference type="GO" id="GO:0006310">
    <property type="term" value="P:DNA recombination"/>
    <property type="evidence" value="ECO:0007669"/>
    <property type="project" value="InterPro"/>
</dbReference>
<proteinExistence type="predicted"/>
<dbReference type="Proteomes" id="UP001163046">
    <property type="component" value="Unassembled WGS sequence"/>
</dbReference>
<dbReference type="EMBL" id="MU826378">
    <property type="protein sequence ID" value="KAJ7377496.1"/>
    <property type="molecule type" value="Genomic_DNA"/>
</dbReference>
<reference evidence="2" key="1">
    <citation type="submission" date="2023-01" db="EMBL/GenBank/DDBJ databases">
        <title>Genome assembly of the deep-sea coral Lophelia pertusa.</title>
        <authorList>
            <person name="Herrera S."/>
            <person name="Cordes E."/>
        </authorList>
    </citation>
    <scope>NUCLEOTIDE SEQUENCE</scope>
    <source>
        <strain evidence="2">USNM1676648</strain>
        <tissue evidence="2">Polyp</tissue>
    </source>
</reference>
<dbReference type="GO" id="GO:0003677">
    <property type="term" value="F:DNA binding"/>
    <property type="evidence" value="ECO:0007669"/>
    <property type="project" value="InterPro"/>
</dbReference>
<dbReference type="AlphaFoldDB" id="A0A9W9Z9M0"/>
<organism evidence="2 3">
    <name type="scientific">Desmophyllum pertusum</name>
    <dbReference type="NCBI Taxonomy" id="174260"/>
    <lineage>
        <taxon>Eukaryota</taxon>
        <taxon>Metazoa</taxon>
        <taxon>Cnidaria</taxon>
        <taxon>Anthozoa</taxon>
        <taxon>Hexacorallia</taxon>
        <taxon>Scleractinia</taxon>
        <taxon>Caryophylliina</taxon>
        <taxon>Caryophylliidae</taxon>
        <taxon>Desmophyllum</taxon>
    </lineage>
</organism>
<keyword evidence="3" id="KW-1185">Reference proteome</keyword>
<dbReference type="GO" id="GO:0015074">
    <property type="term" value="P:DNA integration"/>
    <property type="evidence" value="ECO:0007669"/>
    <property type="project" value="InterPro"/>
</dbReference>
<sequence>MEESGEDSYTKVPVDNQAEERETAEKESDEDCQQQQPAESESSAGFKKKSIRLQHAGQVRILLEHIDPKGDDITYLALDVGDAVWSRWVKDTLENGSKKSGTVISYLTSFEKFLQYVTNPRYNCSRPPLHQGYIDTFIAILPEIKGCRSTVDGCTQDKQNQRYMDESDALITPEEMAELKASKPYVEGIKAIKQADEGKVLMQQEFTLARDVLLVCFAVDNATRPGPLNNATLADYEKADTAKGKRIMLVARHKRAKDGPAIFRMMPDLQELMEMYIRKVRPQFTKAGVDHLFVTVEGTAFPEGTIGRRVSSFFDKTKLRIGERLPHVNVTKFVTTQTEEGTLRGGRHRPALNEQSFRAFTRGLRRWHPLMVVCK</sequence>
<protein>
    <submittedName>
        <fullName evidence="2">Uncharacterized protein</fullName>
    </submittedName>
</protein>
<evidence type="ECO:0000313" key="2">
    <source>
        <dbReference type="EMBL" id="KAJ7377496.1"/>
    </source>
</evidence>
<feature type="region of interest" description="Disordered" evidence="1">
    <location>
        <begin position="1"/>
        <end position="47"/>
    </location>
</feature>
<dbReference type="OrthoDB" id="6012729at2759"/>
<evidence type="ECO:0000313" key="3">
    <source>
        <dbReference type="Proteomes" id="UP001163046"/>
    </source>
</evidence>
<gene>
    <name evidence="2" type="ORF">OS493_028941</name>
</gene>
<comment type="caution">
    <text evidence="2">The sequence shown here is derived from an EMBL/GenBank/DDBJ whole genome shotgun (WGS) entry which is preliminary data.</text>
</comment>
<evidence type="ECO:0000256" key="1">
    <source>
        <dbReference type="SAM" id="MobiDB-lite"/>
    </source>
</evidence>
<accession>A0A9W9Z9M0</accession>